<evidence type="ECO:0000256" key="1">
    <source>
        <dbReference type="SAM" id="Phobius"/>
    </source>
</evidence>
<name>A0A942TGM4_9BACI</name>
<dbReference type="EMBL" id="JAGYPG010000005">
    <property type="protein sequence ID" value="MBS4197696.1"/>
    <property type="molecule type" value="Genomic_DNA"/>
</dbReference>
<dbReference type="RefSeq" id="WP_213126932.1">
    <property type="nucleotide sequence ID" value="NZ_JAGYPG010000005.1"/>
</dbReference>
<evidence type="ECO:0000313" key="3">
    <source>
        <dbReference type="Proteomes" id="UP000681414"/>
    </source>
</evidence>
<gene>
    <name evidence="2" type="ORF">KHA97_21880</name>
</gene>
<protein>
    <submittedName>
        <fullName evidence="2">Uncharacterized protein</fullName>
    </submittedName>
</protein>
<evidence type="ECO:0000313" key="2">
    <source>
        <dbReference type="EMBL" id="MBS4197696.1"/>
    </source>
</evidence>
<dbReference type="AlphaFoldDB" id="A0A942TGM4"/>
<proteinExistence type="predicted"/>
<accession>A0A942TGM4</accession>
<feature type="transmembrane region" description="Helical" evidence="1">
    <location>
        <begin position="38"/>
        <end position="65"/>
    </location>
</feature>
<reference evidence="2 3" key="1">
    <citation type="submission" date="2021-05" db="EMBL/GenBank/DDBJ databases">
        <title>Novel Bacillus species.</title>
        <authorList>
            <person name="Liu G."/>
        </authorList>
    </citation>
    <scope>NUCLEOTIDE SEQUENCE [LARGE SCALE GENOMIC DNA]</scope>
    <source>
        <strain evidence="3">FJAT-49780</strain>
    </source>
</reference>
<keyword evidence="3" id="KW-1185">Reference proteome</keyword>
<comment type="caution">
    <text evidence="2">The sequence shown here is derived from an EMBL/GenBank/DDBJ whole genome shotgun (WGS) entry which is preliminary data.</text>
</comment>
<keyword evidence="1" id="KW-1133">Transmembrane helix</keyword>
<dbReference type="Proteomes" id="UP000681414">
    <property type="component" value="Unassembled WGS sequence"/>
</dbReference>
<organism evidence="2 3">
    <name type="scientific">Lederbergia citri</name>
    <dbReference type="NCBI Taxonomy" id="2833580"/>
    <lineage>
        <taxon>Bacteria</taxon>
        <taxon>Bacillati</taxon>
        <taxon>Bacillota</taxon>
        <taxon>Bacilli</taxon>
        <taxon>Bacillales</taxon>
        <taxon>Bacillaceae</taxon>
        <taxon>Lederbergia</taxon>
    </lineage>
</organism>
<feature type="transmembrane region" description="Helical" evidence="1">
    <location>
        <begin position="6"/>
        <end position="26"/>
    </location>
</feature>
<keyword evidence="1" id="KW-0472">Membrane</keyword>
<keyword evidence="1" id="KW-0812">Transmembrane</keyword>
<feature type="transmembrane region" description="Helical" evidence="1">
    <location>
        <begin position="71"/>
        <end position="93"/>
    </location>
</feature>
<sequence>MYIVLTYFVTLLVLVISVFISLLFKYELEKLFRVKSDVLPFHICNVLITFMVSFGANTVMTIYIVENEYNFLLQLVVVLLMSFPIYIFGHLAFEKYKLKYWPYDTTDNKKVIVLNEKYLKKKKMPSRLRNYNAASKESKSNKDKIKGG</sequence>